<keyword evidence="10" id="KW-0325">Glycoprotein</keyword>
<keyword evidence="18" id="KW-1185">Reference proteome</keyword>
<dbReference type="InterPro" id="IPR000922">
    <property type="entry name" value="Lectin_gal-bd_dom"/>
</dbReference>
<keyword evidence="12" id="KW-0326">Glycosidase</keyword>
<dbReference type="Pfam" id="PF00149">
    <property type="entry name" value="Metallophos"/>
    <property type="match status" value="1"/>
</dbReference>
<comment type="catalytic activity">
    <reaction evidence="1">
        <text>Hydrolysis of terminal non-reducing beta-D-galactose residues in beta-D-galactosides.</text>
        <dbReference type="EC" id="3.2.1.23"/>
    </reaction>
</comment>
<dbReference type="PANTHER" id="PTHR45619">
    <property type="entry name" value="SERINE/THREONINE-PROTEIN PHOSPHATASE PP2A-RELATED"/>
    <property type="match status" value="1"/>
</dbReference>
<dbReference type="InterPro" id="IPR029052">
    <property type="entry name" value="Metallo-depent_PP-like"/>
</dbReference>
<dbReference type="GO" id="GO:0048046">
    <property type="term" value="C:apoplast"/>
    <property type="evidence" value="ECO:0007669"/>
    <property type="project" value="UniProtKB-SubCell"/>
</dbReference>
<evidence type="ECO:0000256" key="14">
    <source>
        <dbReference type="ARBA" id="ARBA00048832"/>
    </source>
</evidence>
<feature type="domain" description="SUEL-type lectin" evidence="16">
    <location>
        <begin position="212"/>
        <end position="298"/>
    </location>
</feature>
<dbReference type="InterPro" id="IPR043159">
    <property type="entry name" value="Lectin_gal-bd_sf"/>
</dbReference>
<keyword evidence="8 15" id="KW-0378">Hydrolase</keyword>
<evidence type="ECO:0000256" key="6">
    <source>
        <dbReference type="ARBA" id="ARBA00022723"/>
    </source>
</evidence>
<reference evidence="17" key="1">
    <citation type="submission" date="2020-06" db="EMBL/GenBank/DDBJ databases">
        <authorList>
            <person name="Li T."/>
            <person name="Hu X."/>
            <person name="Zhang T."/>
            <person name="Song X."/>
            <person name="Zhang H."/>
            <person name="Dai N."/>
            <person name="Sheng W."/>
            <person name="Hou X."/>
            <person name="Wei L."/>
        </authorList>
    </citation>
    <scope>NUCLEOTIDE SEQUENCE</scope>
    <source>
        <strain evidence="17">3651</strain>
        <tissue evidence="17">Leaf</tissue>
    </source>
</reference>
<proteinExistence type="inferred from homology"/>
<dbReference type="InterPro" id="IPR048913">
    <property type="entry name" value="BetaGal_gal-bd"/>
</dbReference>
<evidence type="ECO:0000313" key="17">
    <source>
        <dbReference type="EMBL" id="KAK4428205.1"/>
    </source>
</evidence>
<accession>A0AAE1YDQ6</accession>
<dbReference type="InterPro" id="IPR008979">
    <property type="entry name" value="Galactose-bd-like_sf"/>
</dbReference>
<sequence length="598" mass="67559">MTVGLQNAGAFYEWVGAGPTSVKILGMKSGTVDLSNSTWTYKIGLQGEHLKIYDTDSLNSINWVSTSEPPKHQPLTWYKAVVDSPPGQDPVGLDMIHMGKGLAWLNGNEIGRYWSRKASKHEKCVQQCDYRGKFIPNKCNTGCGEPTQRWYHVPRSWFKPSGNTLVIFEEKGGDPTKIHFSKRKVSSVCAHISEDHPSFDLEDLQKSENGNYKNKATVRLNCPMSTKISGVKFASFGDPVGTCGSYTVGECHDPNSVSLVEKVCLNKNDCQVELSQEYFDMDICPSLVKKLAVEAMDLDQWIAKVKDGQHLSEDELQLLCEYVKEILIEESNVQPVNSPVTVCGDIHGQFHDLMKLFQTGGHVPETNYIFMGDFVDRGYNSLEVFTILLLLKARYPANITLLRGNHESRQLTQVYGFYDECQRKYGNANAWRYCTDVFDYLTLSAIIDGTVLCVHGGLSPDIRTIDQIRVIERNCEIPHEGPFCDLMWSDPEDIETWAVSPRGAGWLFGSRVTSEFNHINKLDLVCRAHQLVQEGLKYMFQDKGLVTVWSAPNYCYRCGNVASILSFNENMEREVKFFTETEENNQMRGPRTGVPYFL</sequence>
<dbReference type="Gene3D" id="3.60.21.10">
    <property type="match status" value="1"/>
</dbReference>
<dbReference type="GO" id="GO:0004565">
    <property type="term" value="F:beta-galactosidase activity"/>
    <property type="evidence" value="ECO:0007669"/>
    <property type="project" value="UniProtKB-EC"/>
</dbReference>
<reference evidence="17" key="2">
    <citation type="journal article" date="2024" name="Plant">
        <title>Genomic evolution and insights into agronomic trait innovations of Sesamum species.</title>
        <authorList>
            <person name="Miao H."/>
            <person name="Wang L."/>
            <person name="Qu L."/>
            <person name="Liu H."/>
            <person name="Sun Y."/>
            <person name="Le M."/>
            <person name="Wang Q."/>
            <person name="Wei S."/>
            <person name="Zheng Y."/>
            <person name="Lin W."/>
            <person name="Duan Y."/>
            <person name="Cao H."/>
            <person name="Xiong S."/>
            <person name="Wang X."/>
            <person name="Wei L."/>
            <person name="Li C."/>
            <person name="Ma Q."/>
            <person name="Ju M."/>
            <person name="Zhao R."/>
            <person name="Li G."/>
            <person name="Mu C."/>
            <person name="Tian Q."/>
            <person name="Mei H."/>
            <person name="Zhang T."/>
            <person name="Gao T."/>
            <person name="Zhang H."/>
        </authorList>
    </citation>
    <scope>NUCLEOTIDE SEQUENCE</scope>
    <source>
        <strain evidence="17">3651</strain>
    </source>
</reference>
<dbReference type="EC" id="3.1.3.16" evidence="15"/>
<comment type="catalytic activity">
    <reaction evidence="13">
        <text>O-phospho-L-seryl-[protein] + H2O = L-seryl-[protein] + phosphate</text>
        <dbReference type="Rhea" id="RHEA:20629"/>
        <dbReference type="Rhea" id="RHEA-COMP:9863"/>
        <dbReference type="Rhea" id="RHEA-COMP:11604"/>
        <dbReference type="ChEBI" id="CHEBI:15377"/>
        <dbReference type="ChEBI" id="CHEBI:29999"/>
        <dbReference type="ChEBI" id="CHEBI:43474"/>
        <dbReference type="ChEBI" id="CHEBI:83421"/>
        <dbReference type="EC" id="3.1.3.16"/>
    </reaction>
    <physiologicalReaction direction="left-to-right" evidence="13">
        <dbReference type="Rhea" id="RHEA:20630"/>
    </physiologicalReaction>
</comment>
<evidence type="ECO:0000256" key="4">
    <source>
        <dbReference type="ARBA" id="ARBA00022523"/>
    </source>
</evidence>
<comment type="subcellular location">
    <subcellularLocation>
        <location evidence="2">Secreted</location>
        <location evidence="2">Extracellular space</location>
        <location evidence="2">Apoplast</location>
    </subcellularLocation>
</comment>
<evidence type="ECO:0000256" key="15">
    <source>
        <dbReference type="RuleBase" id="RU004273"/>
    </source>
</evidence>
<evidence type="ECO:0000313" key="18">
    <source>
        <dbReference type="Proteomes" id="UP001293254"/>
    </source>
</evidence>
<dbReference type="EMBL" id="JACGWO010000005">
    <property type="protein sequence ID" value="KAK4428205.1"/>
    <property type="molecule type" value="Genomic_DNA"/>
</dbReference>
<dbReference type="GO" id="GO:0004722">
    <property type="term" value="F:protein serine/threonine phosphatase activity"/>
    <property type="evidence" value="ECO:0007669"/>
    <property type="project" value="UniProtKB-EC"/>
</dbReference>
<keyword evidence="7" id="KW-0732">Signal</keyword>
<name>A0AAE1YDQ6_9LAMI</name>
<evidence type="ECO:0000256" key="7">
    <source>
        <dbReference type="ARBA" id="ARBA00022729"/>
    </source>
</evidence>
<comment type="catalytic activity">
    <reaction evidence="14">
        <text>O-phospho-L-threonyl-[protein] + H2O = L-threonyl-[protein] + phosphate</text>
        <dbReference type="Rhea" id="RHEA:47004"/>
        <dbReference type="Rhea" id="RHEA-COMP:11060"/>
        <dbReference type="Rhea" id="RHEA-COMP:11605"/>
        <dbReference type="ChEBI" id="CHEBI:15377"/>
        <dbReference type="ChEBI" id="CHEBI:30013"/>
        <dbReference type="ChEBI" id="CHEBI:43474"/>
        <dbReference type="ChEBI" id="CHEBI:61977"/>
        <dbReference type="EC" id="3.1.3.16"/>
    </reaction>
    <physiologicalReaction direction="left-to-right" evidence="14">
        <dbReference type="Rhea" id="RHEA:47005"/>
    </physiologicalReaction>
</comment>
<dbReference type="Gene3D" id="2.60.120.260">
    <property type="entry name" value="Galactose-binding domain-like"/>
    <property type="match status" value="1"/>
</dbReference>
<dbReference type="SMART" id="SM00156">
    <property type="entry name" value="PP2Ac"/>
    <property type="match status" value="1"/>
</dbReference>
<dbReference type="InterPro" id="IPR006186">
    <property type="entry name" value="Ser/Thr-sp_prot-phosphatase"/>
</dbReference>
<dbReference type="Pfam" id="PF02140">
    <property type="entry name" value="SUEL_Lectin"/>
    <property type="match status" value="1"/>
</dbReference>
<dbReference type="FunFam" id="2.60.120.260:FF:000097">
    <property type="entry name" value="Beta-galactosidase"/>
    <property type="match status" value="1"/>
</dbReference>
<dbReference type="CDD" id="cd07415">
    <property type="entry name" value="MPP_PP2A_PP4_PP6"/>
    <property type="match status" value="1"/>
</dbReference>
<evidence type="ECO:0000256" key="10">
    <source>
        <dbReference type="ARBA" id="ARBA00023180"/>
    </source>
</evidence>
<protein>
    <recommendedName>
        <fullName evidence="15">Serine/threonine-protein phosphatase</fullName>
        <ecNumber evidence="15">3.1.3.16</ecNumber>
    </recommendedName>
</protein>
<organism evidence="17 18">
    <name type="scientific">Sesamum alatum</name>
    <dbReference type="NCBI Taxonomy" id="300844"/>
    <lineage>
        <taxon>Eukaryota</taxon>
        <taxon>Viridiplantae</taxon>
        <taxon>Streptophyta</taxon>
        <taxon>Embryophyta</taxon>
        <taxon>Tracheophyta</taxon>
        <taxon>Spermatophyta</taxon>
        <taxon>Magnoliopsida</taxon>
        <taxon>eudicotyledons</taxon>
        <taxon>Gunneridae</taxon>
        <taxon>Pentapetalae</taxon>
        <taxon>asterids</taxon>
        <taxon>lamiids</taxon>
        <taxon>Lamiales</taxon>
        <taxon>Pedaliaceae</taxon>
        <taxon>Sesamum</taxon>
    </lineage>
</organism>
<keyword evidence="4" id="KW-0052">Apoplast</keyword>
<evidence type="ECO:0000256" key="12">
    <source>
        <dbReference type="ARBA" id="ARBA00023295"/>
    </source>
</evidence>
<comment type="similarity">
    <text evidence="15">Belongs to the PPP phosphatase family.</text>
</comment>
<dbReference type="InterPro" id="IPR047129">
    <property type="entry name" value="PPA2-like"/>
</dbReference>
<dbReference type="InterPro" id="IPR004843">
    <property type="entry name" value="Calcineurin-like_PHP"/>
</dbReference>
<dbReference type="PROSITE" id="PS00125">
    <property type="entry name" value="SER_THR_PHOSPHATASE"/>
    <property type="match status" value="1"/>
</dbReference>
<evidence type="ECO:0000256" key="2">
    <source>
        <dbReference type="ARBA" id="ARBA00004271"/>
    </source>
</evidence>
<evidence type="ECO:0000259" key="16">
    <source>
        <dbReference type="PROSITE" id="PS50228"/>
    </source>
</evidence>
<dbReference type="Gene3D" id="2.60.120.740">
    <property type="match status" value="1"/>
</dbReference>
<dbReference type="Proteomes" id="UP001293254">
    <property type="component" value="Unassembled WGS sequence"/>
</dbReference>
<keyword evidence="11" id="KW-0464">Manganese</keyword>
<dbReference type="PROSITE" id="PS50228">
    <property type="entry name" value="SUEL_LECTIN"/>
    <property type="match status" value="1"/>
</dbReference>
<evidence type="ECO:0000256" key="8">
    <source>
        <dbReference type="ARBA" id="ARBA00022801"/>
    </source>
</evidence>
<dbReference type="PRINTS" id="PR00114">
    <property type="entry name" value="STPHPHTASE"/>
</dbReference>
<comment type="caution">
    <text evidence="17">The sequence shown here is derived from an EMBL/GenBank/DDBJ whole genome shotgun (WGS) entry which is preliminary data.</text>
</comment>
<dbReference type="GO" id="GO:0008270">
    <property type="term" value="F:zinc ion binding"/>
    <property type="evidence" value="ECO:0007669"/>
    <property type="project" value="UniProtKB-ARBA"/>
</dbReference>
<dbReference type="AlphaFoldDB" id="A0AAE1YDQ6"/>
<keyword evidence="9" id="KW-0904">Protein phosphatase</keyword>
<evidence type="ECO:0000256" key="13">
    <source>
        <dbReference type="ARBA" id="ARBA00047986"/>
    </source>
</evidence>
<evidence type="ECO:0000256" key="11">
    <source>
        <dbReference type="ARBA" id="ARBA00023211"/>
    </source>
</evidence>
<evidence type="ECO:0000256" key="1">
    <source>
        <dbReference type="ARBA" id="ARBA00001412"/>
    </source>
</evidence>
<dbReference type="GO" id="GO:0030246">
    <property type="term" value="F:carbohydrate binding"/>
    <property type="evidence" value="ECO:0007669"/>
    <property type="project" value="InterPro"/>
</dbReference>
<dbReference type="CDD" id="cd22842">
    <property type="entry name" value="Gal_Rha_Lectin_BGal"/>
    <property type="match status" value="1"/>
</dbReference>
<dbReference type="FunFam" id="3.60.21.10:FF:000005">
    <property type="entry name" value="Serine/threonine-protein phosphatase"/>
    <property type="match status" value="1"/>
</dbReference>
<comment type="similarity">
    <text evidence="3">Belongs to the glycosyl hydrolase 35 family.</text>
</comment>
<dbReference type="SUPFAM" id="SSF49785">
    <property type="entry name" value="Galactose-binding domain-like"/>
    <property type="match status" value="1"/>
</dbReference>
<evidence type="ECO:0000256" key="3">
    <source>
        <dbReference type="ARBA" id="ARBA00009809"/>
    </source>
</evidence>
<gene>
    <name evidence="17" type="ORF">Salat_1589500</name>
</gene>
<evidence type="ECO:0000256" key="5">
    <source>
        <dbReference type="ARBA" id="ARBA00022525"/>
    </source>
</evidence>
<dbReference type="Pfam" id="PF21467">
    <property type="entry name" value="BetaGal_gal-bd"/>
    <property type="match status" value="1"/>
</dbReference>
<keyword evidence="6" id="KW-0479">Metal-binding</keyword>
<evidence type="ECO:0000256" key="9">
    <source>
        <dbReference type="ARBA" id="ARBA00022912"/>
    </source>
</evidence>
<keyword evidence="5" id="KW-0964">Secreted</keyword>
<dbReference type="SUPFAM" id="SSF56300">
    <property type="entry name" value="Metallo-dependent phosphatases"/>
    <property type="match status" value="1"/>
</dbReference>